<evidence type="ECO:0000256" key="1">
    <source>
        <dbReference type="ARBA" id="ARBA00009624"/>
    </source>
</evidence>
<dbReference type="InterPro" id="IPR023614">
    <property type="entry name" value="Porin_dom_sf"/>
</dbReference>
<dbReference type="AlphaFoldDB" id="A0A150GM21"/>
<name>A0A150GM21_GONPE</name>
<reference evidence="4" key="1">
    <citation type="journal article" date="2016" name="Nat. Commun.">
        <title>The Gonium pectorale genome demonstrates co-option of cell cycle regulation during the evolution of multicellularity.</title>
        <authorList>
            <person name="Hanschen E.R."/>
            <person name="Marriage T.N."/>
            <person name="Ferris P.J."/>
            <person name="Hamaji T."/>
            <person name="Toyoda A."/>
            <person name="Fujiyama A."/>
            <person name="Neme R."/>
            <person name="Noguchi H."/>
            <person name="Minakuchi Y."/>
            <person name="Suzuki M."/>
            <person name="Kawai-Toyooka H."/>
            <person name="Smith D.R."/>
            <person name="Sparks H."/>
            <person name="Anderson J."/>
            <person name="Bakaric R."/>
            <person name="Luria V."/>
            <person name="Karger A."/>
            <person name="Kirschner M.W."/>
            <person name="Durand P.M."/>
            <person name="Michod R.E."/>
            <person name="Nozaki H."/>
            <person name="Olson B.J."/>
        </authorList>
    </citation>
    <scope>NUCLEOTIDE SEQUENCE [LARGE SCALE GENOMIC DNA]</scope>
    <source>
        <strain evidence="4">NIES-2863</strain>
    </source>
</reference>
<evidence type="ECO:0000256" key="2">
    <source>
        <dbReference type="SAM" id="MobiDB-lite"/>
    </source>
</evidence>
<dbReference type="PANTHER" id="PTHR11743">
    <property type="entry name" value="VOLTAGE-DEPENDENT ANION-SELECTIVE CHANNEL"/>
    <property type="match status" value="1"/>
</dbReference>
<feature type="region of interest" description="Disordered" evidence="2">
    <location>
        <begin position="142"/>
        <end position="165"/>
    </location>
</feature>
<organism evidence="3 4">
    <name type="scientific">Gonium pectorale</name>
    <name type="common">Green alga</name>
    <dbReference type="NCBI Taxonomy" id="33097"/>
    <lineage>
        <taxon>Eukaryota</taxon>
        <taxon>Viridiplantae</taxon>
        <taxon>Chlorophyta</taxon>
        <taxon>core chlorophytes</taxon>
        <taxon>Chlorophyceae</taxon>
        <taxon>CS clade</taxon>
        <taxon>Chlamydomonadales</taxon>
        <taxon>Volvocaceae</taxon>
        <taxon>Gonium</taxon>
    </lineage>
</organism>
<dbReference type="PANTHER" id="PTHR11743:SF70">
    <property type="entry name" value="GH26960P-RELATED"/>
    <property type="match status" value="1"/>
</dbReference>
<evidence type="ECO:0000313" key="3">
    <source>
        <dbReference type="EMBL" id="KXZ50370.1"/>
    </source>
</evidence>
<feature type="compositionally biased region" description="Gly residues" evidence="2">
    <location>
        <begin position="350"/>
        <end position="363"/>
    </location>
</feature>
<protein>
    <submittedName>
        <fullName evidence="3">Uncharacterized protein</fullName>
    </submittedName>
</protein>
<accession>A0A150GM21</accession>
<dbReference type="EMBL" id="LSYV01000017">
    <property type="protein sequence ID" value="KXZ50370.1"/>
    <property type="molecule type" value="Genomic_DNA"/>
</dbReference>
<dbReference type="OrthoDB" id="548208at2759"/>
<dbReference type="Proteomes" id="UP000075714">
    <property type="component" value="Unassembled WGS sequence"/>
</dbReference>
<feature type="compositionally biased region" description="Low complexity" evidence="2">
    <location>
        <begin position="27"/>
        <end position="40"/>
    </location>
</feature>
<comment type="similarity">
    <text evidence="1">Belongs to the eukaryotic mitochondrial porin (TC 1.B.8.1) family.</text>
</comment>
<feature type="region of interest" description="Disordered" evidence="2">
    <location>
        <begin position="1"/>
        <end position="48"/>
    </location>
</feature>
<sequence>MAAAAHTRSTNGGAGGGVFSPDRSRRGSTTATTATSTTDDAPPPPPCPVRSLTAFGQLGRDVLYGNRSEGMYGIPGSSKFVLSSTTAGGVTLTTTATSAATGTAAPIGGQVLAGWSGKDGLAGDLLLSSSGVAEATITRAFALPPPPRRREDDDSGSAAKPAASAAASAAKPARLVVGAVLSLPGLADEPKKLPPKVTFDYSATFLHARASAGLTKRPLLTAAVVAGAGRVGLTLTSAGGKSGSTANGTATLLYGYSLAPGLALGLEAVADVSGAAAAGMFALPSHGPQPAAAAAAGGDGGGEAAAAAVAPAAAAVLPPPLPPPPLLGTPTLAIGASYRIPPPASRKDGSGGTGSSANNGGGGGSGVVKLKLTSSGVASLLYRDTLAAGPRLTLTAQVDTKDLSKAPRLGVTMEL</sequence>
<dbReference type="InterPro" id="IPR001925">
    <property type="entry name" value="Porin_Euk"/>
</dbReference>
<feature type="region of interest" description="Disordered" evidence="2">
    <location>
        <begin position="338"/>
        <end position="363"/>
    </location>
</feature>
<comment type="caution">
    <text evidence="3">The sequence shown here is derived from an EMBL/GenBank/DDBJ whole genome shotgun (WGS) entry which is preliminary data.</text>
</comment>
<evidence type="ECO:0000313" key="4">
    <source>
        <dbReference type="Proteomes" id="UP000075714"/>
    </source>
</evidence>
<proteinExistence type="inferred from homology"/>
<gene>
    <name evidence="3" type="ORF">GPECTOR_16g543</name>
</gene>
<keyword evidence="4" id="KW-1185">Reference proteome</keyword>
<dbReference type="GO" id="GO:0005741">
    <property type="term" value="C:mitochondrial outer membrane"/>
    <property type="evidence" value="ECO:0007669"/>
    <property type="project" value="InterPro"/>
</dbReference>
<dbReference type="GO" id="GO:0008308">
    <property type="term" value="F:voltage-gated monoatomic anion channel activity"/>
    <property type="evidence" value="ECO:0007669"/>
    <property type="project" value="InterPro"/>
</dbReference>
<dbReference type="Gene3D" id="2.40.160.10">
    <property type="entry name" value="Porin"/>
    <property type="match status" value="1"/>
</dbReference>